<evidence type="ECO:0000256" key="4">
    <source>
        <dbReference type="ARBA" id="ARBA00022989"/>
    </source>
</evidence>
<dbReference type="GO" id="GO:0016491">
    <property type="term" value="F:oxidoreductase activity"/>
    <property type="evidence" value="ECO:0007669"/>
    <property type="project" value="UniProtKB-KW"/>
</dbReference>
<feature type="transmembrane region" description="Helical" evidence="8">
    <location>
        <begin position="31"/>
        <end position="49"/>
    </location>
</feature>
<keyword evidence="5" id="KW-0560">Oxidoreductase</keyword>
<dbReference type="Pfam" id="PF00361">
    <property type="entry name" value="Proton_antipo_M"/>
    <property type="match status" value="1"/>
</dbReference>
<gene>
    <name evidence="10" type="ORF">SAMN05660443_1140</name>
</gene>
<dbReference type="AlphaFoldDB" id="A0A1I1FP94"/>
<feature type="transmembrane region" description="Helical" evidence="8">
    <location>
        <begin position="484"/>
        <end position="501"/>
    </location>
</feature>
<evidence type="ECO:0000313" key="11">
    <source>
        <dbReference type="Proteomes" id="UP000199058"/>
    </source>
</evidence>
<dbReference type="EMBL" id="FOLH01000002">
    <property type="protein sequence ID" value="SFC01359.1"/>
    <property type="molecule type" value="Genomic_DNA"/>
</dbReference>
<evidence type="ECO:0000259" key="9">
    <source>
        <dbReference type="Pfam" id="PF00361"/>
    </source>
</evidence>
<dbReference type="InterPro" id="IPR052175">
    <property type="entry name" value="ComplexI-like_HydComp"/>
</dbReference>
<evidence type="ECO:0000256" key="2">
    <source>
        <dbReference type="ARBA" id="ARBA00022475"/>
    </source>
</evidence>
<evidence type="ECO:0000313" key="10">
    <source>
        <dbReference type="EMBL" id="SFC01359.1"/>
    </source>
</evidence>
<feature type="transmembrane region" description="Helical" evidence="8">
    <location>
        <begin position="575"/>
        <end position="591"/>
    </location>
</feature>
<feature type="transmembrane region" description="Helical" evidence="8">
    <location>
        <begin position="275"/>
        <end position="296"/>
    </location>
</feature>
<feature type="transmembrane region" description="Helical" evidence="8">
    <location>
        <begin position="405"/>
        <end position="425"/>
    </location>
</feature>
<evidence type="ECO:0000256" key="1">
    <source>
        <dbReference type="ARBA" id="ARBA00004651"/>
    </source>
</evidence>
<feature type="transmembrane region" description="Helical" evidence="8">
    <location>
        <begin position="209"/>
        <end position="233"/>
    </location>
</feature>
<organism evidence="10 11">
    <name type="scientific">Marinospirillum celere</name>
    <dbReference type="NCBI Taxonomy" id="1122252"/>
    <lineage>
        <taxon>Bacteria</taxon>
        <taxon>Pseudomonadati</taxon>
        <taxon>Pseudomonadota</taxon>
        <taxon>Gammaproteobacteria</taxon>
        <taxon>Oceanospirillales</taxon>
        <taxon>Oceanospirillaceae</taxon>
        <taxon>Marinospirillum</taxon>
    </lineage>
</organism>
<feature type="transmembrane region" description="Helical" evidence="8">
    <location>
        <begin position="116"/>
        <end position="133"/>
    </location>
</feature>
<feature type="transmembrane region" description="Helical" evidence="8">
    <location>
        <begin position="169"/>
        <end position="189"/>
    </location>
</feature>
<evidence type="ECO:0000256" key="3">
    <source>
        <dbReference type="ARBA" id="ARBA00022692"/>
    </source>
</evidence>
<dbReference type="GO" id="GO:0005886">
    <property type="term" value="C:plasma membrane"/>
    <property type="evidence" value="ECO:0007669"/>
    <property type="project" value="UniProtKB-SubCell"/>
</dbReference>
<dbReference type="STRING" id="1122252.SAMN05660443_1140"/>
<evidence type="ECO:0000256" key="6">
    <source>
        <dbReference type="ARBA" id="ARBA00023136"/>
    </source>
</evidence>
<feature type="transmembrane region" description="Helical" evidence="8">
    <location>
        <begin position="79"/>
        <end position="95"/>
    </location>
</feature>
<proteinExistence type="predicted"/>
<keyword evidence="2" id="KW-1003">Cell membrane</keyword>
<evidence type="ECO:0000256" key="5">
    <source>
        <dbReference type="ARBA" id="ARBA00023002"/>
    </source>
</evidence>
<feature type="transmembrane region" description="Helical" evidence="8">
    <location>
        <begin position="139"/>
        <end position="157"/>
    </location>
</feature>
<keyword evidence="11" id="KW-1185">Reference proteome</keyword>
<name>A0A1I1FP94_9GAMM</name>
<feature type="transmembrane region" description="Helical" evidence="8">
    <location>
        <begin position="303"/>
        <end position="321"/>
    </location>
</feature>
<evidence type="ECO:0000256" key="8">
    <source>
        <dbReference type="SAM" id="Phobius"/>
    </source>
</evidence>
<feature type="transmembrane region" description="Helical" evidence="8">
    <location>
        <begin position="327"/>
        <end position="345"/>
    </location>
</feature>
<dbReference type="Proteomes" id="UP000199058">
    <property type="component" value="Unassembled WGS sequence"/>
</dbReference>
<reference evidence="10 11" key="1">
    <citation type="submission" date="2016-10" db="EMBL/GenBank/DDBJ databases">
        <authorList>
            <person name="de Groot N.N."/>
        </authorList>
    </citation>
    <scope>NUCLEOTIDE SEQUENCE [LARGE SCALE GENOMIC DNA]</scope>
    <source>
        <strain evidence="10 11">DSM 18438</strain>
    </source>
</reference>
<keyword evidence="3 7" id="KW-0812">Transmembrane</keyword>
<keyword evidence="4 8" id="KW-1133">Transmembrane helix</keyword>
<dbReference type="InterPro" id="IPR001750">
    <property type="entry name" value="ND/Mrp_TM"/>
</dbReference>
<dbReference type="PANTHER" id="PTHR42682">
    <property type="entry name" value="HYDROGENASE-4 COMPONENT F"/>
    <property type="match status" value="1"/>
</dbReference>
<dbReference type="RefSeq" id="WP_091960493.1">
    <property type="nucleotide sequence ID" value="NZ_FOLH01000002.1"/>
</dbReference>
<keyword evidence="10" id="KW-0456">Lyase</keyword>
<keyword evidence="6 8" id="KW-0472">Membrane</keyword>
<comment type="subcellular location">
    <subcellularLocation>
        <location evidence="1">Cell membrane</location>
        <topology evidence="1">Multi-pass membrane protein</topology>
    </subcellularLocation>
    <subcellularLocation>
        <location evidence="7">Membrane</location>
        <topology evidence="7">Multi-pass membrane protein</topology>
    </subcellularLocation>
</comment>
<protein>
    <submittedName>
        <fullName evidence="10">Formate hydrogenlyase subunit 3/Multisubunit Na+/H+ antiporter, MnhD subunit</fullName>
    </submittedName>
</protein>
<feature type="transmembrane region" description="Helical" evidence="8">
    <location>
        <begin position="245"/>
        <end position="263"/>
    </location>
</feature>
<feature type="transmembrane region" description="Helical" evidence="8">
    <location>
        <begin position="366"/>
        <end position="385"/>
    </location>
</feature>
<evidence type="ECO:0000256" key="7">
    <source>
        <dbReference type="RuleBase" id="RU000320"/>
    </source>
</evidence>
<dbReference type="GO" id="GO:0016829">
    <property type="term" value="F:lyase activity"/>
    <property type="evidence" value="ECO:0007669"/>
    <property type="project" value="UniProtKB-KW"/>
</dbReference>
<feature type="domain" description="NADH:quinone oxidoreductase/Mrp antiporter transmembrane" evidence="9">
    <location>
        <begin position="133"/>
        <end position="355"/>
    </location>
</feature>
<sequence length="592" mass="64745">MIEALLFLTPVWPLVVLVCSAAWRFAKGETASFGFLWLTAPLPGLLLAVLAEPDPAASFLELPGLFLGALWWLDEVRLVFLLMTSLLWLLAGCYARGYLKVSQGAKDQLKARLRSFEYLWLLTLAGNLLLIVAEDIASFYTGFAIMTFSGYGLVIHFRSHEGLAAGRSYLYLALLGEGLLLIGFLGAASQAAEPLMSQIPLILEPDNSLGLPLLLCLLLGFGVKAGLALLHVWLPVAHSVAPTPASAVLSGAMIKAGLLGWWLTLPLGTSNWPEVGQALLLAGLVAALGAGLLGALQFKAKAVLAYSSISQMGMMTSLVGVGLLDFTLWPALVPVLLLFLVHHGLNKGSLFLAVGMNERLPLRWTPLLWLGLVLPPLALVGWLGSGTLNKTLMKGVLYEAGWQPLVFWLTLAGLATSLLMFRYLWLLYLARQQLSQQEKQPQKINFWMLGSWLLLLILGLLTPWWLPLSIDNFLWPDQQGWLDLAWPVLAGLVLAVLAWALTRRSSAWQKWVPPLGDLLVVYRYLGLGLLKGVRGLIAGWDAAMQQLVAWLGSLKSLGLLMDKISYQEIAWRREAALIFTLLLVVLSGLLLL</sequence>
<feature type="transmembrane region" description="Helical" evidence="8">
    <location>
        <begin position="446"/>
        <end position="464"/>
    </location>
</feature>
<accession>A0A1I1FP94</accession>
<dbReference type="PANTHER" id="PTHR42682:SF4">
    <property type="entry name" value="NADH-UBIQUINONE_PLASTOQUINONE"/>
    <property type="match status" value="1"/>
</dbReference>
<dbReference type="OrthoDB" id="9768329at2"/>